<evidence type="ECO:0000259" key="7">
    <source>
        <dbReference type="Pfam" id="PF03772"/>
    </source>
</evidence>
<evidence type="ECO:0000256" key="1">
    <source>
        <dbReference type="ARBA" id="ARBA00004651"/>
    </source>
</evidence>
<dbReference type="InterPro" id="IPR052159">
    <property type="entry name" value="Competence_DNA_uptake"/>
</dbReference>
<feature type="transmembrane region" description="Helical" evidence="6">
    <location>
        <begin position="365"/>
        <end position="386"/>
    </location>
</feature>
<dbReference type="Proteomes" id="UP000823877">
    <property type="component" value="Unassembled WGS sequence"/>
</dbReference>
<feature type="transmembrane region" description="Helical" evidence="6">
    <location>
        <begin position="427"/>
        <end position="447"/>
    </location>
</feature>
<evidence type="ECO:0000256" key="6">
    <source>
        <dbReference type="SAM" id="Phobius"/>
    </source>
</evidence>
<evidence type="ECO:0000313" key="9">
    <source>
        <dbReference type="Proteomes" id="UP000823877"/>
    </source>
</evidence>
<dbReference type="PANTHER" id="PTHR30619">
    <property type="entry name" value="DNA INTERNALIZATION/COMPETENCE PROTEIN COMEC/REC2"/>
    <property type="match status" value="1"/>
</dbReference>
<reference evidence="8" key="1">
    <citation type="journal article" date="2021" name="PeerJ">
        <title>Extensive microbial diversity within the chicken gut microbiome revealed by metagenomics and culture.</title>
        <authorList>
            <person name="Gilroy R."/>
            <person name="Ravi A."/>
            <person name="Getino M."/>
            <person name="Pursley I."/>
            <person name="Horton D.L."/>
            <person name="Alikhan N.F."/>
            <person name="Baker D."/>
            <person name="Gharbi K."/>
            <person name="Hall N."/>
            <person name="Watson M."/>
            <person name="Adriaenssens E.M."/>
            <person name="Foster-Nyarko E."/>
            <person name="Jarju S."/>
            <person name="Secka A."/>
            <person name="Antonio M."/>
            <person name="Oren A."/>
            <person name="Chaudhuri R.R."/>
            <person name="La Ragione R."/>
            <person name="Hildebrand F."/>
            <person name="Pallen M.J."/>
        </authorList>
    </citation>
    <scope>NUCLEOTIDE SEQUENCE</scope>
    <source>
        <strain evidence="8">CHK188-16595</strain>
    </source>
</reference>
<dbReference type="GO" id="GO:0005886">
    <property type="term" value="C:plasma membrane"/>
    <property type="evidence" value="ECO:0007669"/>
    <property type="project" value="UniProtKB-SubCell"/>
</dbReference>
<feature type="transmembrane region" description="Helical" evidence="6">
    <location>
        <begin position="28"/>
        <end position="44"/>
    </location>
</feature>
<dbReference type="Pfam" id="PF03772">
    <property type="entry name" value="Competence"/>
    <property type="match status" value="1"/>
</dbReference>
<feature type="transmembrane region" description="Helical" evidence="6">
    <location>
        <begin position="236"/>
        <end position="255"/>
    </location>
</feature>
<keyword evidence="5 6" id="KW-0472">Membrane</keyword>
<evidence type="ECO:0000256" key="2">
    <source>
        <dbReference type="ARBA" id="ARBA00022475"/>
    </source>
</evidence>
<feature type="transmembrane region" description="Helical" evidence="6">
    <location>
        <begin position="490"/>
        <end position="508"/>
    </location>
</feature>
<dbReference type="PANTHER" id="PTHR30619:SF1">
    <property type="entry name" value="RECOMBINATION PROTEIN 2"/>
    <property type="match status" value="1"/>
</dbReference>
<evidence type="ECO:0000256" key="3">
    <source>
        <dbReference type="ARBA" id="ARBA00022692"/>
    </source>
</evidence>
<dbReference type="EMBL" id="DWXN01000012">
    <property type="protein sequence ID" value="HJB75454.1"/>
    <property type="molecule type" value="Genomic_DNA"/>
</dbReference>
<comment type="subcellular location">
    <subcellularLocation>
        <location evidence="1">Cell membrane</location>
        <topology evidence="1">Multi-pass membrane protein</topology>
    </subcellularLocation>
</comment>
<keyword evidence="2" id="KW-1003">Cell membrane</keyword>
<protein>
    <submittedName>
        <fullName evidence="8">Competence protein ComEC family protein</fullName>
    </submittedName>
</protein>
<feature type="transmembrane region" description="Helical" evidence="6">
    <location>
        <begin position="392"/>
        <end position="415"/>
    </location>
</feature>
<evidence type="ECO:0000256" key="5">
    <source>
        <dbReference type="ARBA" id="ARBA00023136"/>
    </source>
</evidence>
<evidence type="ECO:0000256" key="4">
    <source>
        <dbReference type="ARBA" id="ARBA00022989"/>
    </source>
</evidence>
<feature type="transmembrane region" description="Helical" evidence="6">
    <location>
        <begin position="459"/>
        <end position="478"/>
    </location>
</feature>
<reference evidence="8" key="2">
    <citation type="submission" date="2021-04" db="EMBL/GenBank/DDBJ databases">
        <authorList>
            <person name="Gilroy R."/>
        </authorList>
    </citation>
    <scope>NUCLEOTIDE SEQUENCE</scope>
    <source>
        <strain evidence="8">CHK188-16595</strain>
    </source>
</reference>
<feature type="transmembrane region" description="Helical" evidence="6">
    <location>
        <begin position="335"/>
        <end position="353"/>
    </location>
</feature>
<name>A0A9D2MJM2_9FIRM</name>
<dbReference type="InterPro" id="IPR004477">
    <property type="entry name" value="ComEC_N"/>
</dbReference>
<proteinExistence type="predicted"/>
<feature type="transmembrane region" description="Helical" evidence="6">
    <location>
        <begin position="51"/>
        <end position="72"/>
    </location>
</feature>
<accession>A0A9D2MJM2</accession>
<dbReference type="NCBIfam" id="TIGR00360">
    <property type="entry name" value="ComEC_N-term"/>
    <property type="match status" value="1"/>
</dbReference>
<keyword evidence="4 6" id="KW-1133">Transmembrane helix</keyword>
<feature type="transmembrane region" description="Helical" evidence="6">
    <location>
        <begin position="288"/>
        <end position="305"/>
    </location>
</feature>
<dbReference type="AlphaFoldDB" id="A0A9D2MJM2"/>
<evidence type="ECO:0000313" key="8">
    <source>
        <dbReference type="EMBL" id="HJB75454.1"/>
    </source>
</evidence>
<gene>
    <name evidence="8" type="ORF">IAA37_07290</name>
</gene>
<feature type="domain" description="ComEC/Rec2-related protein" evidence="7">
    <location>
        <begin position="216"/>
        <end position="478"/>
    </location>
</feature>
<organism evidence="8 9">
    <name type="scientific">Candidatus Eubacterium faecale</name>
    <dbReference type="NCBI Taxonomy" id="2838568"/>
    <lineage>
        <taxon>Bacteria</taxon>
        <taxon>Bacillati</taxon>
        <taxon>Bacillota</taxon>
        <taxon>Clostridia</taxon>
        <taxon>Eubacteriales</taxon>
        <taxon>Eubacteriaceae</taxon>
        <taxon>Eubacterium</taxon>
    </lineage>
</organism>
<comment type="caution">
    <text evidence="8">The sequence shown here is derived from an EMBL/GenBank/DDBJ whole genome shotgun (WGS) entry which is preliminary data.</text>
</comment>
<feature type="transmembrane region" description="Helical" evidence="6">
    <location>
        <begin position="5"/>
        <end position="22"/>
    </location>
</feature>
<keyword evidence="3 6" id="KW-0812">Transmembrane</keyword>
<sequence>MKRPFAVIGFSSALTLIILNFLSIKWALAAFVAVSVLFVFFLANQTIRKAAVLPVSMLSAALACLIFIVSYYNVFLPQTALSEQTVNAEIYIVDVAEKTENGYSYTVKTKSLDLPDAPQNIKLTVYSDSRIDAQSYEILNTKISLFSTGSNAFESRGTFDDGIFLSGYLRAYRGLGTEIGGITRINQSFIELRDQLSSRFSTLVGGDEGALSLAVLTGNTASLSDAAYNNFKACGATHLMAVSGFNLAVLTGMLYKILRRMLVPKVPLILVCSASVWFYVLLAGFSSSMIRAAIMMLVFLLSKLFNERTDSLNSLGFAAFLICLDPYAVTDAGALLTFTAVLGLITVNPFLISKVRCKNKIIKNVLQTICSSVSVFVTTFPVMYFMFGEVSIAGIFLNVVLIPLSEVLMITAVFFSAFSSFGVIRSVTVFILKTVSGAMLGITEYFARFSFSKVTISSQFFALLIFCVFVLFAVAFLIKGFSGSRVFKPCAALSCVFALLISVFSVGYSSNHTFLRVLHGEYSNAVIVYNQDYALVLGLKEYNQYYTAQKIIDSNDLNTAMIIDYGGEYSFALAQESGCLNFVTENKEKTESLNCNFITAGQFTNTLWNGLTVSYTGQNGQQTVLLNIENTSFEFTEYDLANAEKYDIIYTVNDKGYSRKGVNRWAG</sequence>